<evidence type="ECO:0000313" key="2">
    <source>
        <dbReference type="EMBL" id="MBO3662275.1"/>
    </source>
</evidence>
<sequence>MTRAQEWLDGYLRAWRSYDEAEVRALFTDDAEYWFRPNDAEPTRGIEAIVEMWDSDRGDDPQFDFEVLIEDDRLAIMKGHVDYGEKHYTNMWEVWFAPDGRAQKFVEWWMLPRKRG</sequence>
<accession>A0A939QK55</accession>
<dbReference type="Proteomes" id="UP000680132">
    <property type="component" value="Unassembled WGS sequence"/>
</dbReference>
<feature type="domain" description="SnoaL-like" evidence="1">
    <location>
        <begin position="10"/>
        <end position="96"/>
    </location>
</feature>
<dbReference type="InterPro" id="IPR032710">
    <property type="entry name" value="NTF2-like_dom_sf"/>
</dbReference>
<dbReference type="InterPro" id="IPR037401">
    <property type="entry name" value="SnoaL-like"/>
</dbReference>
<dbReference type="SUPFAM" id="SSF54427">
    <property type="entry name" value="NTF2-like"/>
    <property type="match status" value="1"/>
</dbReference>
<protein>
    <submittedName>
        <fullName evidence="2">Nuclear transport factor 2 family protein</fullName>
    </submittedName>
</protein>
<dbReference type="EMBL" id="JAGFOA010000001">
    <property type="protein sequence ID" value="MBO3662275.1"/>
    <property type="molecule type" value="Genomic_DNA"/>
</dbReference>
<reference evidence="2" key="1">
    <citation type="submission" date="2021-03" db="EMBL/GenBank/DDBJ databases">
        <title>Microbacterium sp. nov., a novel actinobacterium isolated from cow dung.</title>
        <authorList>
            <person name="Zhang L."/>
        </authorList>
    </citation>
    <scope>NUCLEOTIDE SEQUENCE</scope>
    <source>
        <strain evidence="2">NEAU-LLB</strain>
    </source>
</reference>
<dbReference type="Pfam" id="PF12680">
    <property type="entry name" value="SnoaL_2"/>
    <property type="match status" value="1"/>
</dbReference>
<proteinExistence type="predicted"/>
<gene>
    <name evidence="2" type="ORF">J5V96_01975</name>
</gene>
<dbReference type="RefSeq" id="WP_208499970.1">
    <property type="nucleotide sequence ID" value="NZ_JAGFOA010000001.1"/>
</dbReference>
<evidence type="ECO:0000313" key="3">
    <source>
        <dbReference type="Proteomes" id="UP000680132"/>
    </source>
</evidence>
<evidence type="ECO:0000259" key="1">
    <source>
        <dbReference type="Pfam" id="PF12680"/>
    </source>
</evidence>
<name>A0A939QK55_9MICO</name>
<keyword evidence="3" id="KW-1185">Reference proteome</keyword>
<organism evidence="2 3">
    <name type="scientific">Microbacterium stercoris</name>
    <dbReference type="NCBI Taxonomy" id="2820289"/>
    <lineage>
        <taxon>Bacteria</taxon>
        <taxon>Bacillati</taxon>
        <taxon>Actinomycetota</taxon>
        <taxon>Actinomycetes</taxon>
        <taxon>Micrococcales</taxon>
        <taxon>Microbacteriaceae</taxon>
        <taxon>Microbacterium</taxon>
    </lineage>
</organism>
<dbReference type="Gene3D" id="3.10.450.50">
    <property type="match status" value="1"/>
</dbReference>
<comment type="caution">
    <text evidence="2">The sequence shown here is derived from an EMBL/GenBank/DDBJ whole genome shotgun (WGS) entry which is preliminary data.</text>
</comment>
<dbReference type="AlphaFoldDB" id="A0A939QK55"/>